<keyword evidence="17" id="KW-1185">Reference proteome</keyword>
<dbReference type="GO" id="GO:0007200">
    <property type="term" value="P:phospholipase C-activating G protein-coupled receptor signaling pathway"/>
    <property type="evidence" value="ECO:0007669"/>
    <property type="project" value="InterPro"/>
</dbReference>
<evidence type="ECO:0000256" key="2">
    <source>
        <dbReference type="ARBA" id="ARBA00011245"/>
    </source>
</evidence>
<dbReference type="AlphaFoldDB" id="A0AAD4Z8J4"/>
<comment type="similarity">
    <text evidence="1 11">Belongs to the eukaryotic diacylglycerol kinase family.</text>
</comment>
<dbReference type="InterPro" id="IPR017438">
    <property type="entry name" value="ATP-NAD_kinase_N"/>
</dbReference>
<dbReference type="GO" id="GO:0005524">
    <property type="term" value="F:ATP binding"/>
    <property type="evidence" value="ECO:0007669"/>
    <property type="project" value="UniProtKB-KW"/>
</dbReference>
<dbReference type="EMBL" id="JAJFAZ020000004">
    <property type="protein sequence ID" value="KAI5335873.1"/>
    <property type="molecule type" value="Genomic_DNA"/>
</dbReference>
<evidence type="ECO:0000313" key="16">
    <source>
        <dbReference type="EMBL" id="KAI5335873.1"/>
    </source>
</evidence>
<dbReference type="SMART" id="SM00045">
    <property type="entry name" value="DAGKa"/>
    <property type="match status" value="1"/>
</dbReference>
<comment type="subunit">
    <text evidence="2">Monomer.</text>
</comment>
<keyword evidence="8" id="KW-0862">Zinc</keyword>
<evidence type="ECO:0000256" key="9">
    <source>
        <dbReference type="ARBA" id="ARBA00022840"/>
    </source>
</evidence>
<dbReference type="InterPro" id="IPR001206">
    <property type="entry name" value="Diacylglycerol_kinase_cat_dom"/>
</dbReference>
<sequence>MQSQADHVCPMFYEECDLKLTMCPLSSTRIASWVDLVSPEFCEDVSHMWPYVWSEGIDARKSSLVLSLVRWLARSLSQFLGFLFILLRFHIHNLYVAEKFQVFNPGKGTVLVATSLDGYGPFLLGWLVTGSFGLLAIIFAFLKWQKRTSLNWVKAAARAKKEVWKKLKVPLSHHTWIEDMTNGEQPSTCCVCLTSLVFLHNLGTKASYRTPVHRCSVCGVAAHFYCSQYAVRDCKCMAQAGFTHVRHHWSERWVNVHDNPEISAFCFYCEEPCGVPLLDASPTWHCLWCQRLIHVRCHNKMAKECGDACDFGTLSRIIISPLCVKEVGHYNGGGMLSSYTDEMLTSSVRPQNRRKRRHCKHGNGQSANGNLATDAPVEYVFNGFTGIKKSRSEKSFDYLKKDDKELIVKSNHNGFMQGKGGTVTCGQIKKYKLVDLPHDARPLLVFINAKSGGQHGASLRRRLNMLLNPVQVFELSSSQGPEVGLELFNHVHYFRVLVCGGDGTVAWVLDVIERHKFESPPPVAILPLGTGNDLSRVLQWGRGYSTVDGQGGLTTLLHEINHAAVTMLDRWKVNIKSEADPNKVQSKFMMNYLGIGCDAKVAYEFHVTREINPEKFSSQFVNKLRYAKEGARDIMDRTCADLPWQVWLEVDGKDIDIPKDSEGLIVLNIGSYMGGVNLWQNDIEHDDDFSLQSMHDKMLEVVCVCGAWHLGKLQVGLSHARRLAQGKVIRIHASSPFPVQIDGEPFIQQPGSLEITHHGQMFMLRRASEEPRGHAAAIMAEVLLDAECKGIINASQKKTLLQQMALQLN</sequence>
<keyword evidence="3 11" id="KW-0808">Transferase</keyword>
<dbReference type="Pfam" id="PF00781">
    <property type="entry name" value="DAGK_cat"/>
    <property type="match status" value="1"/>
</dbReference>
<comment type="catalytic activity">
    <reaction evidence="11">
        <text>a 1,2-diacyl-sn-glycerol + ATP = a 1,2-diacyl-sn-glycero-3-phosphate + ADP + H(+)</text>
        <dbReference type="Rhea" id="RHEA:10272"/>
        <dbReference type="ChEBI" id="CHEBI:15378"/>
        <dbReference type="ChEBI" id="CHEBI:17815"/>
        <dbReference type="ChEBI" id="CHEBI:30616"/>
        <dbReference type="ChEBI" id="CHEBI:58608"/>
        <dbReference type="ChEBI" id="CHEBI:456216"/>
        <dbReference type="EC" id="2.7.1.107"/>
    </reaction>
</comment>
<evidence type="ECO:0000256" key="10">
    <source>
        <dbReference type="ARBA" id="ARBA00023016"/>
    </source>
</evidence>
<dbReference type="PROSITE" id="PS50081">
    <property type="entry name" value="ZF_DAG_PE_2"/>
    <property type="match status" value="2"/>
</dbReference>
<evidence type="ECO:0000256" key="1">
    <source>
        <dbReference type="ARBA" id="ARBA00009280"/>
    </source>
</evidence>
<dbReference type="Pfam" id="PF00609">
    <property type="entry name" value="DAGK_acc"/>
    <property type="match status" value="1"/>
</dbReference>
<dbReference type="InterPro" id="IPR046349">
    <property type="entry name" value="C1-like_sf"/>
</dbReference>
<dbReference type="GO" id="GO:0004143">
    <property type="term" value="F:ATP-dependent diacylglycerol kinase activity"/>
    <property type="evidence" value="ECO:0007669"/>
    <property type="project" value="UniProtKB-EC"/>
</dbReference>
<accession>A0AAD4Z8J4</accession>
<keyword evidence="10" id="KW-0346">Stress response</keyword>
<dbReference type="Gene3D" id="3.30.60.20">
    <property type="match status" value="1"/>
</dbReference>
<dbReference type="SMART" id="SM00109">
    <property type="entry name" value="C1"/>
    <property type="match status" value="2"/>
</dbReference>
<feature type="domain" description="Phorbol-ester/DAG-type" evidence="14">
    <location>
        <begin position="173"/>
        <end position="234"/>
    </location>
</feature>
<dbReference type="SMART" id="SM00046">
    <property type="entry name" value="DAGKc"/>
    <property type="match status" value="1"/>
</dbReference>
<dbReference type="PANTHER" id="PTHR11255">
    <property type="entry name" value="DIACYLGLYCEROL KINASE"/>
    <property type="match status" value="1"/>
</dbReference>
<evidence type="ECO:0000256" key="4">
    <source>
        <dbReference type="ARBA" id="ARBA00022723"/>
    </source>
</evidence>
<evidence type="ECO:0000259" key="15">
    <source>
        <dbReference type="PROSITE" id="PS50146"/>
    </source>
</evidence>
<protein>
    <recommendedName>
        <fullName evidence="11">Diacylglycerol kinase</fullName>
        <shortName evidence="11">DAG kinase</shortName>
        <ecNumber evidence="11">2.7.1.107</ecNumber>
    </recommendedName>
</protein>
<dbReference type="GO" id="GO:0016020">
    <property type="term" value="C:membrane"/>
    <property type="evidence" value="ECO:0007669"/>
    <property type="project" value="TreeGrafter"/>
</dbReference>
<dbReference type="InterPro" id="IPR002219">
    <property type="entry name" value="PKC_DAG/PE"/>
</dbReference>
<evidence type="ECO:0000256" key="5">
    <source>
        <dbReference type="ARBA" id="ARBA00022737"/>
    </source>
</evidence>
<dbReference type="FunFam" id="3.40.50.10330:FF:000006">
    <property type="entry name" value="Diacylglycerol kinase"/>
    <property type="match status" value="1"/>
</dbReference>
<dbReference type="Gene3D" id="3.40.50.10330">
    <property type="entry name" value="Probable inorganic polyphosphate/atp-NAD kinase, domain 1"/>
    <property type="match status" value="1"/>
</dbReference>
<keyword evidence="6 11" id="KW-0547">Nucleotide-binding</keyword>
<feature type="transmembrane region" description="Helical" evidence="13">
    <location>
        <begin position="123"/>
        <end position="142"/>
    </location>
</feature>
<dbReference type="Gene3D" id="2.60.200.40">
    <property type="match status" value="1"/>
</dbReference>
<dbReference type="InterPro" id="IPR000756">
    <property type="entry name" value="Diacylglycerol_kin_accessory"/>
</dbReference>
<reference evidence="16 17" key="1">
    <citation type="journal article" date="2022" name="G3 (Bethesda)">
        <title>Whole-genome sequence and methylome profiling of the almond [Prunus dulcis (Mill.) D.A. Webb] cultivar 'Nonpareil'.</title>
        <authorList>
            <person name="D'Amico-Willman K.M."/>
            <person name="Ouma W.Z."/>
            <person name="Meulia T."/>
            <person name="Sideli G.M."/>
            <person name="Gradziel T.M."/>
            <person name="Fresnedo-Ramirez J."/>
        </authorList>
    </citation>
    <scope>NUCLEOTIDE SEQUENCE [LARGE SCALE GENOMIC DNA]</scope>
    <source>
        <strain evidence="16">Clone GOH B32 T37-40</strain>
    </source>
</reference>
<evidence type="ECO:0000256" key="11">
    <source>
        <dbReference type="RuleBase" id="RU361128"/>
    </source>
</evidence>
<evidence type="ECO:0000256" key="13">
    <source>
        <dbReference type="SAM" id="Phobius"/>
    </source>
</evidence>
<keyword evidence="9 11" id="KW-0067">ATP-binding</keyword>
<dbReference type="FunFam" id="2.60.200.40:FF:000006">
    <property type="entry name" value="Diacylglycerol kinase"/>
    <property type="match status" value="1"/>
</dbReference>
<feature type="region of interest" description="Disordered" evidence="12">
    <location>
        <begin position="350"/>
        <end position="370"/>
    </location>
</feature>
<dbReference type="PANTHER" id="PTHR11255:SF104">
    <property type="entry name" value="DIACYLGLYCEROL KINASE 2"/>
    <property type="match status" value="1"/>
</dbReference>
<keyword evidence="7 11" id="KW-0418">Kinase</keyword>
<comment type="caution">
    <text evidence="16">The sequence shown here is derived from an EMBL/GenBank/DDBJ whole genome shotgun (WGS) entry which is preliminary data.</text>
</comment>
<feature type="domain" description="DAGKc" evidence="15">
    <location>
        <begin position="438"/>
        <end position="577"/>
    </location>
</feature>
<name>A0AAD4Z8J4_PRUDU</name>
<proteinExistence type="inferred from homology"/>
<keyword evidence="4" id="KW-0479">Metal-binding</keyword>
<dbReference type="CDD" id="cd00029">
    <property type="entry name" value="C1"/>
    <property type="match status" value="1"/>
</dbReference>
<feature type="compositionally biased region" description="Basic residues" evidence="12">
    <location>
        <begin position="351"/>
        <end position="361"/>
    </location>
</feature>
<evidence type="ECO:0000256" key="8">
    <source>
        <dbReference type="ARBA" id="ARBA00022833"/>
    </source>
</evidence>
<keyword evidence="13" id="KW-0812">Transmembrane</keyword>
<feature type="domain" description="Phorbol-ester/DAG-type" evidence="14">
    <location>
        <begin position="246"/>
        <end position="305"/>
    </location>
</feature>
<dbReference type="PROSITE" id="PS50146">
    <property type="entry name" value="DAGK"/>
    <property type="match status" value="1"/>
</dbReference>
<dbReference type="InterPro" id="IPR016064">
    <property type="entry name" value="NAD/diacylglycerol_kinase_sf"/>
</dbReference>
<dbReference type="SUPFAM" id="SSF111331">
    <property type="entry name" value="NAD kinase/diacylglycerol kinase-like"/>
    <property type="match status" value="1"/>
</dbReference>
<dbReference type="Pfam" id="PF00130">
    <property type="entry name" value="C1_1"/>
    <property type="match status" value="1"/>
</dbReference>
<evidence type="ECO:0000259" key="14">
    <source>
        <dbReference type="PROSITE" id="PS50081"/>
    </source>
</evidence>
<gene>
    <name evidence="16" type="ORF">L3X38_026007</name>
</gene>
<evidence type="ECO:0000256" key="12">
    <source>
        <dbReference type="SAM" id="MobiDB-lite"/>
    </source>
</evidence>
<keyword evidence="5" id="KW-0677">Repeat</keyword>
<dbReference type="CDD" id="cd20805">
    <property type="entry name" value="C1_DGK_rpt2"/>
    <property type="match status" value="1"/>
</dbReference>
<evidence type="ECO:0000313" key="17">
    <source>
        <dbReference type="Proteomes" id="UP001054821"/>
    </source>
</evidence>
<dbReference type="Proteomes" id="UP001054821">
    <property type="component" value="Chromosome 4"/>
</dbReference>
<evidence type="ECO:0000256" key="3">
    <source>
        <dbReference type="ARBA" id="ARBA00022679"/>
    </source>
</evidence>
<dbReference type="EC" id="2.7.1.107" evidence="11"/>
<dbReference type="GO" id="GO:0046872">
    <property type="term" value="F:metal ion binding"/>
    <property type="evidence" value="ECO:0007669"/>
    <property type="project" value="UniProtKB-KW"/>
</dbReference>
<dbReference type="SUPFAM" id="SSF57889">
    <property type="entry name" value="Cysteine-rich domain"/>
    <property type="match status" value="1"/>
</dbReference>
<keyword evidence="13" id="KW-1133">Transmembrane helix</keyword>
<dbReference type="InterPro" id="IPR037607">
    <property type="entry name" value="DGK"/>
</dbReference>
<organism evidence="16 17">
    <name type="scientific">Prunus dulcis</name>
    <name type="common">Almond</name>
    <name type="synonym">Amygdalus dulcis</name>
    <dbReference type="NCBI Taxonomy" id="3755"/>
    <lineage>
        <taxon>Eukaryota</taxon>
        <taxon>Viridiplantae</taxon>
        <taxon>Streptophyta</taxon>
        <taxon>Embryophyta</taxon>
        <taxon>Tracheophyta</taxon>
        <taxon>Spermatophyta</taxon>
        <taxon>Magnoliopsida</taxon>
        <taxon>eudicotyledons</taxon>
        <taxon>Gunneridae</taxon>
        <taxon>Pentapetalae</taxon>
        <taxon>rosids</taxon>
        <taxon>fabids</taxon>
        <taxon>Rosales</taxon>
        <taxon>Rosaceae</taxon>
        <taxon>Amygdaloideae</taxon>
        <taxon>Amygdaleae</taxon>
        <taxon>Prunus</taxon>
    </lineage>
</organism>
<evidence type="ECO:0000256" key="6">
    <source>
        <dbReference type="ARBA" id="ARBA00022741"/>
    </source>
</evidence>
<evidence type="ECO:0000256" key="7">
    <source>
        <dbReference type="ARBA" id="ARBA00022777"/>
    </source>
</evidence>
<keyword evidence="13" id="KW-0472">Membrane</keyword>